<reference evidence="2 3" key="1">
    <citation type="submission" date="2018-10" db="EMBL/GenBank/DDBJ databases">
        <title>Staphylococcus pseudoxylosus sp. nov., isolated from bovine mastitis.</title>
        <authorList>
            <person name="Macfadyen A.C."/>
            <person name="Leroy S."/>
            <person name="Harrison E.M."/>
            <person name="Parkhill J."/>
            <person name="Holmes M.A."/>
            <person name="Paterson G.K."/>
        </authorList>
    </citation>
    <scope>NUCLEOTIDE SEQUENCE [LARGE SCALE GENOMIC DNA]</scope>
    <source>
        <strain evidence="2 3">S04009</strain>
    </source>
</reference>
<name>A0AAQ0MHB4_9STAP</name>
<sequence>MVKVGIDKYIYTQNGSYQLTDEDVQVMKDEGTPLHVVQNRVDTGWDIKDAIRLNKRYVIKGGEFKARISANGKVAFLSEDGIKQMFEQGLTFRDLDRRLRKGTNLLKDVGELYDTALIRLAREDREREERRLARIEAKQRKEQERLQMIENAKCRSKWFEHLAENDIFPKVVR</sequence>
<gene>
    <name evidence="2" type="ORF">D9V42_09010</name>
</gene>
<proteinExistence type="predicted"/>
<organism evidence="2 3">
    <name type="scientific">Staphylococcus pseudoxylosus</name>
    <dbReference type="NCBI Taxonomy" id="2282419"/>
    <lineage>
        <taxon>Bacteria</taxon>
        <taxon>Bacillati</taxon>
        <taxon>Bacillota</taxon>
        <taxon>Bacilli</taxon>
        <taxon>Bacillales</taxon>
        <taxon>Staphylococcaceae</taxon>
        <taxon>Staphylococcus</taxon>
    </lineage>
</organism>
<dbReference type="EMBL" id="RCVN01000008">
    <property type="protein sequence ID" value="RMI84986.1"/>
    <property type="molecule type" value="Genomic_DNA"/>
</dbReference>
<dbReference type="Proteomes" id="UP000269505">
    <property type="component" value="Unassembled WGS sequence"/>
</dbReference>
<dbReference type="RefSeq" id="WP_122064546.1">
    <property type="nucleotide sequence ID" value="NZ_JAHCSS010000011.1"/>
</dbReference>
<comment type="caution">
    <text evidence="2">The sequence shown here is derived from an EMBL/GenBank/DDBJ whole genome shotgun (WGS) entry which is preliminary data.</text>
</comment>
<evidence type="ECO:0000256" key="1">
    <source>
        <dbReference type="SAM" id="Coils"/>
    </source>
</evidence>
<keyword evidence="3" id="KW-1185">Reference proteome</keyword>
<evidence type="ECO:0000313" key="2">
    <source>
        <dbReference type="EMBL" id="RMI84986.1"/>
    </source>
</evidence>
<accession>A0AAQ0MHB4</accession>
<protein>
    <submittedName>
        <fullName evidence="2">Uncharacterized protein</fullName>
    </submittedName>
</protein>
<evidence type="ECO:0000313" key="3">
    <source>
        <dbReference type="Proteomes" id="UP000269505"/>
    </source>
</evidence>
<feature type="coiled-coil region" evidence="1">
    <location>
        <begin position="118"/>
        <end position="152"/>
    </location>
</feature>
<dbReference type="AlphaFoldDB" id="A0AAQ0MHB4"/>
<keyword evidence="1" id="KW-0175">Coiled coil</keyword>